<dbReference type="AlphaFoldDB" id="A0ABD2NML4"/>
<comment type="caution">
    <text evidence="2">The sequence shown here is derived from an EMBL/GenBank/DDBJ whole genome shotgun (WGS) entry which is preliminary data.</text>
</comment>
<protein>
    <submittedName>
        <fullName evidence="2">Uncharacterized protein</fullName>
    </submittedName>
</protein>
<evidence type="ECO:0000256" key="1">
    <source>
        <dbReference type="SAM" id="MobiDB-lite"/>
    </source>
</evidence>
<evidence type="ECO:0000313" key="3">
    <source>
        <dbReference type="Proteomes" id="UP001516400"/>
    </source>
</evidence>
<feature type="compositionally biased region" description="Basic and acidic residues" evidence="1">
    <location>
        <begin position="79"/>
        <end position="93"/>
    </location>
</feature>
<keyword evidence="3" id="KW-1185">Reference proteome</keyword>
<feature type="compositionally biased region" description="Polar residues" evidence="1">
    <location>
        <begin position="66"/>
        <end position="77"/>
    </location>
</feature>
<evidence type="ECO:0000313" key="2">
    <source>
        <dbReference type="EMBL" id="KAL3279560.1"/>
    </source>
</evidence>
<dbReference type="Proteomes" id="UP001516400">
    <property type="component" value="Unassembled WGS sequence"/>
</dbReference>
<name>A0ABD2NML4_9CUCU</name>
<gene>
    <name evidence="2" type="ORF">HHI36_017067</name>
</gene>
<reference evidence="2 3" key="1">
    <citation type="journal article" date="2021" name="BMC Biol.">
        <title>Horizontally acquired antibacterial genes associated with adaptive radiation of ladybird beetles.</title>
        <authorList>
            <person name="Li H.S."/>
            <person name="Tang X.F."/>
            <person name="Huang Y.H."/>
            <person name="Xu Z.Y."/>
            <person name="Chen M.L."/>
            <person name="Du X.Y."/>
            <person name="Qiu B.Y."/>
            <person name="Chen P.T."/>
            <person name="Zhang W."/>
            <person name="Slipinski A."/>
            <person name="Escalona H.E."/>
            <person name="Waterhouse R.M."/>
            <person name="Zwick A."/>
            <person name="Pang H."/>
        </authorList>
    </citation>
    <scope>NUCLEOTIDE SEQUENCE [LARGE SCALE GENOMIC DNA]</scope>
    <source>
        <strain evidence="2">SYSU2018</strain>
    </source>
</reference>
<feature type="region of interest" description="Disordered" evidence="1">
    <location>
        <begin position="66"/>
        <end position="100"/>
    </location>
</feature>
<dbReference type="EMBL" id="JABFTP020000124">
    <property type="protein sequence ID" value="KAL3279560.1"/>
    <property type="molecule type" value="Genomic_DNA"/>
</dbReference>
<organism evidence="2 3">
    <name type="scientific">Cryptolaemus montrouzieri</name>
    <dbReference type="NCBI Taxonomy" id="559131"/>
    <lineage>
        <taxon>Eukaryota</taxon>
        <taxon>Metazoa</taxon>
        <taxon>Ecdysozoa</taxon>
        <taxon>Arthropoda</taxon>
        <taxon>Hexapoda</taxon>
        <taxon>Insecta</taxon>
        <taxon>Pterygota</taxon>
        <taxon>Neoptera</taxon>
        <taxon>Endopterygota</taxon>
        <taxon>Coleoptera</taxon>
        <taxon>Polyphaga</taxon>
        <taxon>Cucujiformia</taxon>
        <taxon>Coccinelloidea</taxon>
        <taxon>Coccinellidae</taxon>
        <taxon>Scymninae</taxon>
        <taxon>Scymnini</taxon>
        <taxon>Cryptolaemus</taxon>
    </lineage>
</organism>
<sequence>MVSSKVSTLSTETTMKVNSNSNTLVPTKVNNRTTCENNKESSISIFNMKNQQYNSKQMNNWRKQQNLSSYKYQNPPKSSGEKRYHEEERRDTASDYDDDDMKEWVTCDSNHQGFQIMSDDEIVEKMLQINEVQEMQDDETEENIVVENDTRQSHDVAFHALEPLSSGLKNKQE</sequence>
<accession>A0ABD2NML4</accession>
<proteinExistence type="predicted"/>